<dbReference type="EMBL" id="PTJE01000005">
    <property type="protein sequence ID" value="PPK93947.1"/>
    <property type="molecule type" value="Genomic_DNA"/>
</dbReference>
<feature type="transmembrane region" description="Helical" evidence="1">
    <location>
        <begin position="6"/>
        <end position="23"/>
    </location>
</feature>
<evidence type="ECO:0000256" key="1">
    <source>
        <dbReference type="SAM" id="Phobius"/>
    </source>
</evidence>
<name>A0A2S6IIA4_9FLAO</name>
<organism evidence="2 3">
    <name type="scientific">Nonlabens xylanidelens</name>
    <dbReference type="NCBI Taxonomy" id="191564"/>
    <lineage>
        <taxon>Bacteria</taxon>
        <taxon>Pseudomonadati</taxon>
        <taxon>Bacteroidota</taxon>
        <taxon>Flavobacteriia</taxon>
        <taxon>Flavobacteriales</taxon>
        <taxon>Flavobacteriaceae</taxon>
        <taxon>Nonlabens</taxon>
    </lineage>
</organism>
<dbReference type="RefSeq" id="WP_104515850.1">
    <property type="nucleotide sequence ID" value="NZ_MQVW01000002.1"/>
</dbReference>
<dbReference type="AlphaFoldDB" id="A0A2S6IIA4"/>
<feature type="transmembrane region" description="Helical" evidence="1">
    <location>
        <begin position="164"/>
        <end position="186"/>
    </location>
</feature>
<dbReference type="OrthoDB" id="1441949at2"/>
<keyword evidence="1" id="KW-0472">Membrane</keyword>
<proteinExistence type="predicted"/>
<reference evidence="2 3" key="1">
    <citation type="submission" date="2018-02" db="EMBL/GenBank/DDBJ databases">
        <title>Genomic Encyclopedia of Archaeal and Bacterial Type Strains, Phase II (KMG-II): from individual species to whole genera.</title>
        <authorList>
            <person name="Goeker M."/>
        </authorList>
    </citation>
    <scope>NUCLEOTIDE SEQUENCE [LARGE SCALE GENOMIC DNA]</scope>
    <source>
        <strain evidence="2 3">DSM 16809</strain>
    </source>
</reference>
<gene>
    <name evidence="2" type="ORF">LY01_02169</name>
</gene>
<keyword evidence="1" id="KW-1133">Transmembrane helix</keyword>
<evidence type="ECO:0000313" key="2">
    <source>
        <dbReference type="EMBL" id="PPK93947.1"/>
    </source>
</evidence>
<comment type="caution">
    <text evidence="2">The sequence shown here is derived from an EMBL/GenBank/DDBJ whole genome shotgun (WGS) entry which is preliminary data.</text>
</comment>
<sequence length="189" mass="21289">MSNTQLLFLGIGLISILLLYYSIKILIKVYRCKQIAEFALDTQAHDIVFNAAGFYKISFIGCRHIKIGSTTISLFHSKTNESIPLKVSFPNIVTRSNGIYGVEYWSFKISQPGTYTLKMEHITDVKSYQSQLLIKNLFSKPTDSQFLKIRIKDGLTILERISSIVGLVLGVNGLAWGIMIGIFNLFDQV</sequence>
<dbReference type="Proteomes" id="UP000239002">
    <property type="component" value="Unassembled WGS sequence"/>
</dbReference>
<accession>A0A2S6IIA4</accession>
<evidence type="ECO:0000313" key="3">
    <source>
        <dbReference type="Proteomes" id="UP000239002"/>
    </source>
</evidence>
<protein>
    <submittedName>
        <fullName evidence="2">Uncharacterized protein</fullName>
    </submittedName>
</protein>
<keyword evidence="3" id="KW-1185">Reference proteome</keyword>
<keyword evidence="1" id="KW-0812">Transmembrane</keyword>